<reference evidence="4" key="1">
    <citation type="journal article" date="2021" name="Environ. Microbiol.">
        <title>Cryptic niche differentiation of novel sediment ecotypes of Rugeria pomeroyi correlates with nitrate respiration.</title>
        <authorList>
            <person name="Lin X."/>
            <person name="McNichol J."/>
            <person name="Chu X."/>
            <person name="Qian Y."/>
            <person name="Luo H."/>
        </authorList>
    </citation>
    <scope>NUCLEOTIDE SEQUENCE</scope>
    <source>
        <strain evidence="4">SZCCDBB064</strain>
    </source>
</reference>
<organism evidence="4 5">
    <name type="scientific">Ruegeria pomeroyi</name>
    <dbReference type="NCBI Taxonomy" id="89184"/>
    <lineage>
        <taxon>Bacteria</taxon>
        <taxon>Pseudomonadati</taxon>
        <taxon>Pseudomonadota</taxon>
        <taxon>Alphaproteobacteria</taxon>
        <taxon>Rhodobacterales</taxon>
        <taxon>Roseobacteraceae</taxon>
        <taxon>Ruegeria</taxon>
    </lineage>
</organism>
<dbReference type="PANTHER" id="PTHR43877">
    <property type="entry name" value="AMINOALKYLPHOSPHONATE N-ACETYLTRANSFERASE-RELATED-RELATED"/>
    <property type="match status" value="1"/>
</dbReference>
<dbReference type="PANTHER" id="PTHR43877:SF2">
    <property type="entry name" value="AMINOALKYLPHOSPHONATE N-ACETYLTRANSFERASE-RELATED"/>
    <property type="match status" value="1"/>
</dbReference>
<evidence type="ECO:0000313" key="5">
    <source>
        <dbReference type="Proteomes" id="UP000813672"/>
    </source>
</evidence>
<dbReference type="RefSeq" id="WP_234221376.1">
    <property type="nucleotide sequence ID" value="NZ_JAGQAF010000013.1"/>
</dbReference>
<gene>
    <name evidence="4" type="ORF">KBY27_18280</name>
</gene>
<evidence type="ECO:0000256" key="1">
    <source>
        <dbReference type="ARBA" id="ARBA00022679"/>
    </source>
</evidence>
<dbReference type="Proteomes" id="UP000813672">
    <property type="component" value="Unassembled WGS sequence"/>
</dbReference>
<feature type="domain" description="N-acetyltransferase" evidence="3">
    <location>
        <begin position="1"/>
        <end position="168"/>
    </location>
</feature>
<evidence type="ECO:0000313" key="4">
    <source>
        <dbReference type="EMBL" id="MCE8539408.1"/>
    </source>
</evidence>
<sequence length="168" mass="18882">MIEIVTPQTTEQFDAVRQLCWQYRDFLLAVSSQSKVIAETFYPVEEYAAVMDRLEEEHAAPSGGIRLVLARGEPVGCGMFHTLEPGIAEIKRVYLTDAARGQGAGLALMNALVQACREQGFLLIRMDTGAPLEAAQRLYDAMGFARRGPYYDPPEIARDFLRFFEMRL</sequence>
<dbReference type="InterPro" id="IPR050832">
    <property type="entry name" value="Bact_Acetyltransf"/>
</dbReference>
<comment type="caution">
    <text evidence="4">The sequence shown here is derived from an EMBL/GenBank/DDBJ whole genome shotgun (WGS) entry which is preliminary data.</text>
</comment>
<protein>
    <submittedName>
        <fullName evidence="4">GNAT family N-acetyltransferase</fullName>
    </submittedName>
</protein>
<evidence type="ECO:0000259" key="3">
    <source>
        <dbReference type="PROSITE" id="PS51186"/>
    </source>
</evidence>
<dbReference type="PROSITE" id="PS51186">
    <property type="entry name" value="GNAT"/>
    <property type="match status" value="1"/>
</dbReference>
<dbReference type="SUPFAM" id="SSF55729">
    <property type="entry name" value="Acyl-CoA N-acyltransferases (Nat)"/>
    <property type="match status" value="1"/>
</dbReference>
<dbReference type="GO" id="GO:0016747">
    <property type="term" value="F:acyltransferase activity, transferring groups other than amino-acyl groups"/>
    <property type="evidence" value="ECO:0007669"/>
    <property type="project" value="InterPro"/>
</dbReference>
<proteinExistence type="predicted"/>
<dbReference type="InterPro" id="IPR016181">
    <property type="entry name" value="Acyl_CoA_acyltransferase"/>
</dbReference>
<dbReference type="AlphaFoldDB" id="A0A9Q3WPS4"/>
<dbReference type="CDD" id="cd04301">
    <property type="entry name" value="NAT_SF"/>
    <property type="match status" value="1"/>
</dbReference>
<dbReference type="Gene3D" id="3.40.630.30">
    <property type="match status" value="1"/>
</dbReference>
<dbReference type="InterPro" id="IPR000182">
    <property type="entry name" value="GNAT_dom"/>
</dbReference>
<name>A0A9Q3WPS4_9RHOB</name>
<evidence type="ECO:0000256" key="2">
    <source>
        <dbReference type="ARBA" id="ARBA00023315"/>
    </source>
</evidence>
<accession>A0A9Q3WPS4</accession>
<dbReference type="EMBL" id="JAGQAF010000013">
    <property type="protein sequence ID" value="MCE8539408.1"/>
    <property type="molecule type" value="Genomic_DNA"/>
</dbReference>
<keyword evidence="1" id="KW-0808">Transferase</keyword>
<dbReference type="Pfam" id="PF00583">
    <property type="entry name" value="Acetyltransf_1"/>
    <property type="match status" value="1"/>
</dbReference>
<keyword evidence="2" id="KW-0012">Acyltransferase</keyword>